<reference evidence="1" key="1">
    <citation type="submission" date="2022-10" db="EMBL/GenBank/DDBJ databases">
        <authorList>
            <person name="Yue Y."/>
        </authorList>
    </citation>
    <scope>NUCLEOTIDE SEQUENCE</scope>
    <source>
        <strain evidence="1">Z654</strain>
    </source>
</reference>
<keyword evidence="2" id="KW-1185">Reference proteome</keyword>
<evidence type="ECO:0000313" key="2">
    <source>
        <dbReference type="Proteomes" id="UP001208041"/>
    </source>
</evidence>
<name>A0AAE3IYX6_9RHOB</name>
<protein>
    <submittedName>
        <fullName evidence="1">Uncharacterized protein</fullName>
    </submittedName>
</protein>
<dbReference type="Proteomes" id="UP001208041">
    <property type="component" value="Unassembled WGS sequence"/>
</dbReference>
<proteinExistence type="predicted"/>
<comment type="caution">
    <text evidence="1">The sequence shown here is derived from an EMBL/GenBank/DDBJ whole genome shotgun (WGS) entry which is preliminary data.</text>
</comment>
<dbReference type="RefSeq" id="WP_263953508.1">
    <property type="nucleotide sequence ID" value="NZ_JAOYFC010000002.1"/>
</dbReference>
<sequence>MSDAENTLPTGWELPVNAAALETELAAELAEGHPLFGRTAAAVAQSSESDEAVFSFTGDKDFIAVVALTWEEGPISGQPEFEVIPDLAALDGFFDQ</sequence>
<gene>
    <name evidence="1" type="ORF">OH136_08790</name>
</gene>
<organism evidence="1 2">
    <name type="scientific">Halocynthiibacter halioticoli</name>
    <dbReference type="NCBI Taxonomy" id="2986804"/>
    <lineage>
        <taxon>Bacteria</taxon>
        <taxon>Pseudomonadati</taxon>
        <taxon>Pseudomonadota</taxon>
        <taxon>Alphaproteobacteria</taxon>
        <taxon>Rhodobacterales</taxon>
        <taxon>Paracoccaceae</taxon>
        <taxon>Halocynthiibacter</taxon>
    </lineage>
</organism>
<accession>A0AAE3IYX6</accession>
<dbReference type="EMBL" id="JAOYFC010000002">
    <property type="protein sequence ID" value="MCV6824650.1"/>
    <property type="molecule type" value="Genomic_DNA"/>
</dbReference>
<evidence type="ECO:0000313" key="1">
    <source>
        <dbReference type="EMBL" id="MCV6824650.1"/>
    </source>
</evidence>
<dbReference type="AlphaFoldDB" id="A0AAE3IYX6"/>